<dbReference type="SUPFAM" id="SSF52833">
    <property type="entry name" value="Thioredoxin-like"/>
    <property type="match status" value="1"/>
</dbReference>
<organism evidence="7 8">
    <name type="scientific">Cricetibacter osteomyelitidis</name>
    <dbReference type="NCBI Taxonomy" id="1521931"/>
    <lineage>
        <taxon>Bacteria</taxon>
        <taxon>Pseudomonadati</taxon>
        <taxon>Pseudomonadota</taxon>
        <taxon>Gammaproteobacteria</taxon>
        <taxon>Pasteurellales</taxon>
        <taxon>Pasteurellaceae</taxon>
        <taxon>Cricetibacter</taxon>
    </lineage>
</organism>
<dbReference type="EMBL" id="SLYB01000008">
    <property type="protein sequence ID" value="TCP95540.1"/>
    <property type="molecule type" value="Genomic_DNA"/>
</dbReference>
<evidence type="ECO:0000256" key="3">
    <source>
        <dbReference type="ARBA" id="ARBA00022748"/>
    </source>
</evidence>
<evidence type="ECO:0000259" key="6">
    <source>
        <dbReference type="PROSITE" id="PS51352"/>
    </source>
</evidence>
<dbReference type="RefSeq" id="WP_131976109.1">
    <property type="nucleotide sequence ID" value="NZ_SLYB01000008.1"/>
</dbReference>
<keyword evidence="8" id="KW-1185">Reference proteome</keyword>
<protein>
    <submittedName>
        <fullName evidence="7">Cytochrome c biogenesis protein CcmG/thiol:disulfide interchange protein DsbE</fullName>
    </submittedName>
</protein>
<dbReference type="Proteomes" id="UP000295763">
    <property type="component" value="Unassembled WGS sequence"/>
</dbReference>
<keyword evidence="3" id="KW-0201">Cytochrome c-type biogenesis</keyword>
<dbReference type="GO" id="GO:0015036">
    <property type="term" value="F:disulfide oxidoreductase activity"/>
    <property type="evidence" value="ECO:0007669"/>
    <property type="project" value="InterPro"/>
</dbReference>
<dbReference type="Gene3D" id="3.40.30.10">
    <property type="entry name" value="Glutaredoxin"/>
    <property type="match status" value="1"/>
</dbReference>
<dbReference type="InterPro" id="IPR017937">
    <property type="entry name" value="Thioredoxin_CS"/>
</dbReference>
<dbReference type="GO" id="GO:0030288">
    <property type="term" value="C:outer membrane-bounded periplasmic space"/>
    <property type="evidence" value="ECO:0007669"/>
    <property type="project" value="InterPro"/>
</dbReference>
<comment type="caution">
    <text evidence="7">The sequence shown here is derived from an EMBL/GenBank/DDBJ whole genome shotgun (WGS) entry which is preliminary data.</text>
</comment>
<accession>A0A4R2T0F1</accession>
<dbReference type="NCBIfam" id="TIGR00385">
    <property type="entry name" value="dsbE"/>
    <property type="match status" value="1"/>
</dbReference>
<gene>
    <name evidence="7" type="ORF">EDC44_10841</name>
</gene>
<dbReference type="InterPro" id="IPR036249">
    <property type="entry name" value="Thioredoxin-like_sf"/>
</dbReference>
<evidence type="ECO:0000313" key="7">
    <source>
        <dbReference type="EMBL" id="TCP95540.1"/>
    </source>
</evidence>
<comment type="subcellular location">
    <subcellularLocation>
        <location evidence="1">Cell inner membrane</location>
        <topology evidence="1">Single-pass membrane protein</topology>
        <orientation evidence="1">Periplasmic side</orientation>
    </subcellularLocation>
</comment>
<sequence length="175" mass="19976">MNRKLLFLPLILILGLCLLLVAGLQKDPKKLASALIGKPVPEFHLPTVQEANRIVNNTSLPKEIHLLNVWGSWCGYCKDEMPFLTELAKEIKIIGLDYRDKPQSAVDFLKKFGNPYWLNIDDSKGQLAMQLGVDGAPETYLIDRHGVIRYRYSGAINREIWRKEFQPLMTELNAQ</sequence>
<evidence type="ECO:0000256" key="1">
    <source>
        <dbReference type="ARBA" id="ARBA00004383"/>
    </source>
</evidence>
<name>A0A4R2T0F1_9PAST</name>
<feature type="domain" description="Thioredoxin" evidence="6">
    <location>
        <begin position="34"/>
        <end position="170"/>
    </location>
</feature>
<dbReference type="GO" id="GO:0017004">
    <property type="term" value="P:cytochrome complex assembly"/>
    <property type="evidence" value="ECO:0007669"/>
    <property type="project" value="UniProtKB-KW"/>
</dbReference>
<dbReference type="InterPro" id="IPR013740">
    <property type="entry name" value="Redoxin"/>
</dbReference>
<evidence type="ECO:0000256" key="4">
    <source>
        <dbReference type="ARBA" id="ARBA00023157"/>
    </source>
</evidence>
<dbReference type="CDD" id="cd03010">
    <property type="entry name" value="TlpA_like_DsbE"/>
    <property type="match status" value="1"/>
</dbReference>
<reference evidence="7 8" key="1">
    <citation type="submission" date="2019-03" db="EMBL/GenBank/DDBJ databases">
        <title>Genomic Encyclopedia of Type Strains, Phase IV (KMG-IV): sequencing the most valuable type-strain genomes for metagenomic binning, comparative biology and taxonomic classification.</title>
        <authorList>
            <person name="Goeker M."/>
        </authorList>
    </citation>
    <scope>NUCLEOTIDE SEQUENCE [LARGE SCALE GENOMIC DNA]</scope>
    <source>
        <strain evidence="7 8">DSM 28404</strain>
    </source>
</reference>
<dbReference type="InterPro" id="IPR004799">
    <property type="entry name" value="Periplasmic_diS_OxRdtase_DsbE"/>
</dbReference>
<dbReference type="GO" id="GO:0005886">
    <property type="term" value="C:plasma membrane"/>
    <property type="evidence" value="ECO:0007669"/>
    <property type="project" value="UniProtKB-SubCell"/>
</dbReference>
<dbReference type="PANTHER" id="PTHR42852">
    <property type="entry name" value="THIOL:DISULFIDE INTERCHANGE PROTEIN DSBE"/>
    <property type="match status" value="1"/>
</dbReference>
<evidence type="ECO:0000313" key="8">
    <source>
        <dbReference type="Proteomes" id="UP000295763"/>
    </source>
</evidence>
<dbReference type="PROSITE" id="PS00194">
    <property type="entry name" value="THIOREDOXIN_1"/>
    <property type="match status" value="1"/>
</dbReference>
<keyword evidence="4" id="KW-1015">Disulfide bond</keyword>
<dbReference type="OrthoDB" id="9799347at2"/>
<dbReference type="InterPro" id="IPR050553">
    <property type="entry name" value="Thioredoxin_ResA/DsbE_sf"/>
</dbReference>
<dbReference type="PROSITE" id="PS51352">
    <property type="entry name" value="THIOREDOXIN_2"/>
    <property type="match status" value="1"/>
</dbReference>
<dbReference type="AlphaFoldDB" id="A0A4R2T0F1"/>
<dbReference type="InterPro" id="IPR013766">
    <property type="entry name" value="Thioredoxin_domain"/>
</dbReference>
<proteinExistence type="inferred from homology"/>
<evidence type="ECO:0000256" key="5">
    <source>
        <dbReference type="ARBA" id="ARBA00023284"/>
    </source>
</evidence>
<dbReference type="Pfam" id="PF08534">
    <property type="entry name" value="Redoxin"/>
    <property type="match status" value="1"/>
</dbReference>
<comment type="similarity">
    <text evidence="2">Belongs to the thioredoxin family. DsbE subfamily.</text>
</comment>
<keyword evidence="5" id="KW-0676">Redox-active center</keyword>
<dbReference type="PANTHER" id="PTHR42852:SF6">
    <property type="entry name" value="THIOL:DISULFIDE INTERCHANGE PROTEIN DSBE"/>
    <property type="match status" value="1"/>
</dbReference>
<evidence type="ECO:0000256" key="2">
    <source>
        <dbReference type="ARBA" id="ARBA00007758"/>
    </source>
</evidence>